<gene>
    <name evidence="2" type="ORF">ACFYKX_12150</name>
</gene>
<keyword evidence="2" id="KW-0560">Oxidoreductase</keyword>
<dbReference type="Pfam" id="PF00107">
    <property type="entry name" value="ADH_zinc_N"/>
    <property type="match status" value="1"/>
</dbReference>
<dbReference type="EC" id="1.1.1.-" evidence="2"/>
<dbReference type="Gene3D" id="3.90.180.10">
    <property type="entry name" value="Medium-chain alcohol dehydrogenases, catalytic domain"/>
    <property type="match status" value="1"/>
</dbReference>
<dbReference type="CDD" id="cd08276">
    <property type="entry name" value="MDR7"/>
    <property type="match status" value="1"/>
</dbReference>
<comment type="caution">
    <text evidence="2">The sequence shown here is derived from an EMBL/GenBank/DDBJ whole genome shotgun (WGS) entry which is preliminary data.</text>
</comment>
<dbReference type="EMBL" id="JBIACK010000005">
    <property type="protein sequence ID" value="MFE8701348.1"/>
    <property type="molecule type" value="Genomic_DNA"/>
</dbReference>
<dbReference type="InterPro" id="IPR020843">
    <property type="entry name" value="ER"/>
</dbReference>
<organism evidence="2 3">
    <name type="scientific">Cytobacillus spartinae</name>
    <dbReference type="NCBI Taxonomy" id="3299023"/>
    <lineage>
        <taxon>Bacteria</taxon>
        <taxon>Bacillati</taxon>
        <taxon>Bacillota</taxon>
        <taxon>Bacilli</taxon>
        <taxon>Bacillales</taxon>
        <taxon>Bacillaceae</taxon>
        <taxon>Cytobacillus</taxon>
    </lineage>
</organism>
<dbReference type="InterPro" id="IPR013149">
    <property type="entry name" value="ADH-like_C"/>
</dbReference>
<dbReference type="Pfam" id="PF08240">
    <property type="entry name" value="ADH_N"/>
    <property type="match status" value="1"/>
</dbReference>
<evidence type="ECO:0000313" key="2">
    <source>
        <dbReference type="EMBL" id="MFE8701348.1"/>
    </source>
</evidence>
<dbReference type="RefSeq" id="WP_389361295.1">
    <property type="nucleotide sequence ID" value="NZ_JBIACK010000005.1"/>
</dbReference>
<sequence length="325" mass="35532">MLAITVNPKLKGSINLEEMPMPKIGPNEVLIKVKTAALNHRDIYVNNEWRALKDIEKLIAGGDGAGVIAKVGSEVQGWSEGDEVMLNPYDMKNDLFLGGPTDGTFAEYVKFSADHILRKPDYLSFEEAAPVPLALSTAWGTVVTQGKIKSGETVLIQGIGGGVALFILQLALIKGAKVIVTSGSDEKIQRAMELGAIAGFNYKSENIAEKVIEFTDGRGVDVVVDSSGKNSIPSSIKSLAKNGRLLVFGSTTGGIDWNELKNKDFFVETGMVPQTDLEEALTFYAEHKLRPILSKSIYRFEEYKEAYIELEEARQFGKIVIRISE</sequence>
<reference evidence="2 3" key="1">
    <citation type="submission" date="2024-08" db="EMBL/GenBank/DDBJ databases">
        <title>Two novel Cytobacillus novel species.</title>
        <authorList>
            <person name="Liu G."/>
        </authorList>
    </citation>
    <scope>NUCLEOTIDE SEQUENCE [LARGE SCALE GENOMIC DNA]</scope>
    <source>
        <strain evidence="2 3">FJAT-54145</strain>
    </source>
</reference>
<dbReference type="InterPro" id="IPR036291">
    <property type="entry name" value="NAD(P)-bd_dom_sf"/>
</dbReference>
<dbReference type="InterPro" id="IPR013154">
    <property type="entry name" value="ADH-like_N"/>
</dbReference>
<dbReference type="InterPro" id="IPR052711">
    <property type="entry name" value="Zinc_ADH-like"/>
</dbReference>
<protein>
    <submittedName>
        <fullName evidence="2">NAD(P)-dependent alcohol dehydrogenase</fullName>
        <ecNumber evidence="2">1.1.1.-</ecNumber>
    </submittedName>
</protein>
<dbReference type="SMART" id="SM00829">
    <property type="entry name" value="PKS_ER"/>
    <property type="match status" value="1"/>
</dbReference>
<dbReference type="PANTHER" id="PTHR45033:SF3">
    <property type="entry name" value="DEHYDROGENASE, PUTATIVE (AFU_ORTHOLOGUE AFUA_2G13270)-RELATED"/>
    <property type="match status" value="1"/>
</dbReference>
<dbReference type="SUPFAM" id="SSF51735">
    <property type="entry name" value="NAD(P)-binding Rossmann-fold domains"/>
    <property type="match status" value="1"/>
</dbReference>
<proteinExistence type="predicted"/>
<dbReference type="InterPro" id="IPR011032">
    <property type="entry name" value="GroES-like_sf"/>
</dbReference>
<dbReference type="Proteomes" id="UP001601059">
    <property type="component" value="Unassembled WGS sequence"/>
</dbReference>
<feature type="domain" description="Enoyl reductase (ER)" evidence="1">
    <location>
        <begin position="12"/>
        <end position="321"/>
    </location>
</feature>
<dbReference type="SUPFAM" id="SSF50129">
    <property type="entry name" value="GroES-like"/>
    <property type="match status" value="1"/>
</dbReference>
<dbReference type="PANTHER" id="PTHR45033">
    <property type="match status" value="1"/>
</dbReference>
<keyword evidence="3" id="KW-1185">Reference proteome</keyword>
<evidence type="ECO:0000259" key="1">
    <source>
        <dbReference type="SMART" id="SM00829"/>
    </source>
</evidence>
<dbReference type="GO" id="GO:0016491">
    <property type="term" value="F:oxidoreductase activity"/>
    <property type="evidence" value="ECO:0007669"/>
    <property type="project" value="UniProtKB-KW"/>
</dbReference>
<accession>A0ABW6KEU9</accession>
<name>A0ABW6KEU9_9BACI</name>
<evidence type="ECO:0000313" key="3">
    <source>
        <dbReference type="Proteomes" id="UP001601059"/>
    </source>
</evidence>